<dbReference type="AlphaFoldDB" id="A0A1S8AAS3"/>
<keyword evidence="4" id="KW-0067">ATP-binding</keyword>
<dbReference type="GO" id="GO:0035336">
    <property type="term" value="P:long-chain fatty-acyl-CoA metabolic process"/>
    <property type="evidence" value="ECO:0007669"/>
    <property type="project" value="TreeGrafter"/>
</dbReference>
<evidence type="ECO:0000256" key="2">
    <source>
        <dbReference type="ARBA" id="ARBA00022598"/>
    </source>
</evidence>
<keyword evidence="6" id="KW-1185">Reference proteome</keyword>
<dbReference type="EMBL" id="DF977527">
    <property type="protein sequence ID" value="GAW27191.1"/>
    <property type="molecule type" value="Genomic_DNA"/>
</dbReference>
<sequence>MALPTQYEGVLPLHMVQKPPFMIQDEDAPQIEGESKAYRHIKAKHGFITRPSPEIATIYDLFTTTAKTHGDKAAIGSRTLVKTHIEAKKVPKVVDGVKTEVEKKWTYFELSPYKFLTYKEYETRALNVGAGLRKLGLEPGDKLHIFASTRYLQPPNHVFIAI</sequence>
<comment type="similarity">
    <text evidence="1">Belongs to the ATP-dependent AMP-binding enzyme family.</text>
</comment>
<dbReference type="GO" id="GO:0005524">
    <property type="term" value="F:ATP binding"/>
    <property type="evidence" value="ECO:0007669"/>
    <property type="project" value="UniProtKB-KW"/>
</dbReference>
<dbReference type="GO" id="GO:0005886">
    <property type="term" value="C:plasma membrane"/>
    <property type="evidence" value="ECO:0007669"/>
    <property type="project" value="TreeGrafter"/>
</dbReference>
<keyword evidence="2 5" id="KW-0436">Ligase</keyword>
<dbReference type="Proteomes" id="UP000054516">
    <property type="component" value="Unassembled WGS sequence"/>
</dbReference>
<dbReference type="GO" id="GO:0005783">
    <property type="term" value="C:endoplasmic reticulum"/>
    <property type="evidence" value="ECO:0007669"/>
    <property type="project" value="TreeGrafter"/>
</dbReference>
<dbReference type="PANTHER" id="PTHR43272">
    <property type="entry name" value="LONG-CHAIN-FATTY-ACID--COA LIGASE"/>
    <property type="match status" value="1"/>
</dbReference>
<name>A0A1S8AAS3_ROSNE</name>
<evidence type="ECO:0000256" key="4">
    <source>
        <dbReference type="ARBA" id="ARBA00022840"/>
    </source>
</evidence>
<accession>A0A1S8AAS3</accession>
<dbReference type="SUPFAM" id="SSF56801">
    <property type="entry name" value="Acetyl-CoA synthetase-like"/>
    <property type="match status" value="1"/>
</dbReference>
<proteinExistence type="inferred from homology"/>
<evidence type="ECO:0000256" key="3">
    <source>
        <dbReference type="ARBA" id="ARBA00022741"/>
    </source>
</evidence>
<organism evidence="5">
    <name type="scientific">Rosellinia necatrix</name>
    <name type="common">White root-rot fungus</name>
    <dbReference type="NCBI Taxonomy" id="77044"/>
    <lineage>
        <taxon>Eukaryota</taxon>
        <taxon>Fungi</taxon>
        <taxon>Dikarya</taxon>
        <taxon>Ascomycota</taxon>
        <taxon>Pezizomycotina</taxon>
        <taxon>Sordariomycetes</taxon>
        <taxon>Xylariomycetidae</taxon>
        <taxon>Xylariales</taxon>
        <taxon>Xylariaceae</taxon>
        <taxon>Rosellinia</taxon>
    </lineage>
</organism>
<evidence type="ECO:0000313" key="5">
    <source>
        <dbReference type="EMBL" id="GAW27191.1"/>
    </source>
</evidence>
<gene>
    <name evidence="5" type="ORF">SAMD00023353_8200060</name>
</gene>
<dbReference type="GO" id="GO:0004467">
    <property type="term" value="F:long-chain fatty acid-CoA ligase activity"/>
    <property type="evidence" value="ECO:0007669"/>
    <property type="project" value="TreeGrafter"/>
</dbReference>
<dbReference type="GO" id="GO:0005811">
    <property type="term" value="C:lipid droplet"/>
    <property type="evidence" value="ECO:0007669"/>
    <property type="project" value="TreeGrafter"/>
</dbReference>
<dbReference type="STRING" id="77044.A0A1S8AAS3"/>
<dbReference type="PANTHER" id="PTHR43272:SF83">
    <property type="entry name" value="ACYL-COA SYNTHETASE LONG-CHAIN, ISOFORM J"/>
    <property type="match status" value="1"/>
</dbReference>
<dbReference type="Gene3D" id="3.40.50.980">
    <property type="match status" value="1"/>
</dbReference>
<dbReference type="OrthoDB" id="1700726at2759"/>
<protein>
    <submittedName>
        <fullName evidence="5">Putative long-chain-fatty-acid-ligase protein</fullName>
    </submittedName>
</protein>
<keyword evidence="3" id="KW-0547">Nucleotide-binding</keyword>
<evidence type="ECO:0000256" key="1">
    <source>
        <dbReference type="ARBA" id="ARBA00006432"/>
    </source>
</evidence>
<reference evidence="5" key="1">
    <citation type="submission" date="2016-03" db="EMBL/GenBank/DDBJ databases">
        <title>Draft genome sequence of Rosellinia necatrix.</title>
        <authorList>
            <person name="Kanematsu S."/>
        </authorList>
    </citation>
    <scope>NUCLEOTIDE SEQUENCE [LARGE SCALE GENOMIC DNA]</scope>
    <source>
        <strain evidence="5">W97</strain>
    </source>
</reference>
<evidence type="ECO:0000313" key="6">
    <source>
        <dbReference type="Proteomes" id="UP000054516"/>
    </source>
</evidence>